<feature type="transmembrane region" description="Helical" evidence="5">
    <location>
        <begin position="23"/>
        <end position="44"/>
    </location>
</feature>
<evidence type="ECO:0000313" key="8">
    <source>
        <dbReference type="EMBL" id="VFT89179.1"/>
    </source>
</evidence>
<dbReference type="GO" id="GO:0004497">
    <property type="term" value="F:monooxygenase activity"/>
    <property type="evidence" value="ECO:0007669"/>
    <property type="project" value="UniProtKB-KW"/>
</dbReference>
<keyword evidence="4" id="KW-0560">Oxidoreductase</keyword>
<dbReference type="PANTHER" id="PTHR24305">
    <property type="entry name" value="CYTOCHROME P450"/>
    <property type="match status" value="1"/>
</dbReference>
<feature type="signal peptide" evidence="6">
    <location>
        <begin position="1"/>
        <end position="20"/>
    </location>
</feature>
<organism evidence="8 9">
    <name type="scientific">Aphanomyces stellatus</name>
    <dbReference type="NCBI Taxonomy" id="120398"/>
    <lineage>
        <taxon>Eukaryota</taxon>
        <taxon>Sar</taxon>
        <taxon>Stramenopiles</taxon>
        <taxon>Oomycota</taxon>
        <taxon>Saprolegniomycetes</taxon>
        <taxon>Saprolegniales</taxon>
        <taxon>Verrucalvaceae</taxon>
        <taxon>Aphanomyces</taxon>
    </lineage>
</organism>
<dbReference type="InterPro" id="IPR036396">
    <property type="entry name" value="Cyt_P450_sf"/>
</dbReference>
<sequence>MLATAALLLRSSLSPPPTAATLVMATGATTGCFVLASLLLRSLYKDHQLRGLPSPPSPSVFLGHILQTMGSIANWKTSGLYPEPFLSWVAQFGGAIHLREFWTHVVLVTDPKAVQYILTTHGGNYVRNPTVQAFFADITIGPGLMSVNGAAHDHFRKMLNPLFTANQTKAFVGMIERQAQRCVDTVLAPAYDTQTPVNLANVLHELSLEVIGLASFGLDFRAFPRVHDAYNQYTLRLNPLLMIGVLTIPGFLNLPLPSFERRRAAQRELKRIMTHVIDQKLSEAPAKDASVAEVDLLDLILPHASTHDEAIVHTMTIITAGHRTATATMSFVFAMLAQHPEVADTIREETAAALLQYGSLSHWETVASLPYTYAVLQESLRLHSTAVSLVRLLCQADDTIPLDDGSAFFVPQGTMVDINLAAMHRNPKYWTDPDAFKPERFVQGSSMWESDLARRGGKPHTFFFLPFGAGSRNCIGYRFAMAEMQITVATFLVAFDFQLAETADLRHCTNGVTLQPNNLEVVLKKRRRPVELPDAEMH</sequence>
<dbReference type="SUPFAM" id="SSF48264">
    <property type="entry name" value="Cytochrome P450"/>
    <property type="match status" value="1"/>
</dbReference>
<evidence type="ECO:0000256" key="5">
    <source>
        <dbReference type="SAM" id="Phobius"/>
    </source>
</evidence>
<reference evidence="7" key="2">
    <citation type="submission" date="2019-06" db="EMBL/GenBank/DDBJ databases">
        <title>Genomics analysis of Aphanomyces spp. identifies a new class of oomycete effector associated with host adaptation.</title>
        <authorList>
            <person name="Gaulin E."/>
        </authorList>
    </citation>
    <scope>NUCLEOTIDE SEQUENCE</scope>
    <source>
        <strain evidence="7">CBS 578.67</strain>
    </source>
</reference>
<evidence type="ECO:0000256" key="3">
    <source>
        <dbReference type="PIRSR" id="PIRSR602401-1"/>
    </source>
</evidence>
<dbReference type="EMBL" id="VJMH01005353">
    <property type="protein sequence ID" value="KAF0696942.1"/>
    <property type="molecule type" value="Genomic_DNA"/>
</dbReference>
<dbReference type="Pfam" id="PF00067">
    <property type="entry name" value="p450"/>
    <property type="match status" value="1"/>
</dbReference>
<evidence type="ECO:0000256" key="6">
    <source>
        <dbReference type="SAM" id="SignalP"/>
    </source>
</evidence>
<protein>
    <submittedName>
        <fullName evidence="8">Aste57867_12327 protein</fullName>
    </submittedName>
</protein>
<keyword evidence="5" id="KW-1133">Transmembrane helix</keyword>
<evidence type="ECO:0000313" key="7">
    <source>
        <dbReference type="EMBL" id="KAF0696942.1"/>
    </source>
</evidence>
<dbReference type="PANTHER" id="PTHR24305:SF166">
    <property type="entry name" value="CYTOCHROME P450 12A4, MITOCHONDRIAL-RELATED"/>
    <property type="match status" value="1"/>
</dbReference>
<name>A0A485KV97_9STRA</name>
<dbReference type="PRINTS" id="PR00385">
    <property type="entry name" value="P450"/>
</dbReference>
<proteinExistence type="inferred from homology"/>
<keyword evidence="3 4" id="KW-0349">Heme</keyword>
<feature type="transmembrane region" description="Helical" evidence="5">
    <location>
        <begin position="237"/>
        <end position="256"/>
    </location>
</feature>
<dbReference type="InterPro" id="IPR017972">
    <property type="entry name" value="Cyt_P450_CS"/>
</dbReference>
<accession>A0A485KV97</accession>
<gene>
    <name evidence="8" type="primary">Aste57867_12327</name>
    <name evidence="7" type="ORF">As57867_012281</name>
    <name evidence="8" type="ORF">ASTE57867_12327</name>
</gene>
<dbReference type="GO" id="GO:0020037">
    <property type="term" value="F:heme binding"/>
    <property type="evidence" value="ECO:0007669"/>
    <property type="project" value="InterPro"/>
</dbReference>
<keyword evidence="3 4" id="KW-0408">Iron</keyword>
<dbReference type="Gene3D" id="1.10.630.10">
    <property type="entry name" value="Cytochrome P450"/>
    <property type="match status" value="1"/>
</dbReference>
<dbReference type="AlphaFoldDB" id="A0A485KV97"/>
<evidence type="ECO:0000256" key="1">
    <source>
        <dbReference type="ARBA" id="ARBA00001971"/>
    </source>
</evidence>
<dbReference type="PRINTS" id="PR00463">
    <property type="entry name" value="EP450I"/>
</dbReference>
<keyword evidence="3 4" id="KW-0479">Metal-binding</keyword>
<comment type="cofactor">
    <cofactor evidence="1 3">
        <name>heme</name>
        <dbReference type="ChEBI" id="CHEBI:30413"/>
    </cofactor>
</comment>
<keyword evidence="9" id="KW-1185">Reference proteome</keyword>
<feature type="binding site" description="axial binding residue" evidence="3">
    <location>
        <position position="474"/>
    </location>
    <ligand>
        <name>heme</name>
        <dbReference type="ChEBI" id="CHEBI:30413"/>
    </ligand>
    <ligandPart>
        <name>Fe</name>
        <dbReference type="ChEBI" id="CHEBI:18248"/>
    </ligandPart>
</feature>
<keyword evidence="4" id="KW-0503">Monooxygenase</keyword>
<comment type="similarity">
    <text evidence="2 4">Belongs to the cytochrome P450 family.</text>
</comment>
<dbReference type="OrthoDB" id="78396at2759"/>
<evidence type="ECO:0000313" key="9">
    <source>
        <dbReference type="Proteomes" id="UP000332933"/>
    </source>
</evidence>
<evidence type="ECO:0000256" key="2">
    <source>
        <dbReference type="ARBA" id="ARBA00010617"/>
    </source>
</evidence>
<dbReference type="InterPro" id="IPR001128">
    <property type="entry name" value="Cyt_P450"/>
</dbReference>
<keyword evidence="5" id="KW-0812">Transmembrane</keyword>
<keyword evidence="5" id="KW-0472">Membrane</keyword>
<evidence type="ECO:0000256" key="4">
    <source>
        <dbReference type="RuleBase" id="RU000461"/>
    </source>
</evidence>
<reference evidence="8 9" key="1">
    <citation type="submission" date="2019-03" db="EMBL/GenBank/DDBJ databases">
        <authorList>
            <person name="Gaulin E."/>
            <person name="Dumas B."/>
        </authorList>
    </citation>
    <scope>NUCLEOTIDE SEQUENCE [LARGE SCALE GENOMIC DNA]</scope>
    <source>
        <strain evidence="8">CBS 568.67</strain>
    </source>
</reference>
<dbReference type="GO" id="GO:0005506">
    <property type="term" value="F:iron ion binding"/>
    <property type="evidence" value="ECO:0007669"/>
    <property type="project" value="InterPro"/>
</dbReference>
<feature type="chain" id="PRO_5036355476" evidence="6">
    <location>
        <begin position="21"/>
        <end position="538"/>
    </location>
</feature>
<dbReference type="InterPro" id="IPR050121">
    <property type="entry name" value="Cytochrome_P450_monoxygenase"/>
</dbReference>
<dbReference type="GO" id="GO:0016705">
    <property type="term" value="F:oxidoreductase activity, acting on paired donors, with incorporation or reduction of molecular oxygen"/>
    <property type="evidence" value="ECO:0007669"/>
    <property type="project" value="InterPro"/>
</dbReference>
<keyword evidence="6" id="KW-0732">Signal</keyword>
<dbReference type="PROSITE" id="PS00086">
    <property type="entry name" value="CYTOCHROME_P450"/>
    <property type="match status" value="1"/>
</dbReference>
<dbReference type="InterPro" id="IPR002401">
    <property type="entry name" value="Cyt_P450_E_grp-I"/>
</dbReference>
<dbReference type="EMBL" id="CAADRA010005374">
    <property type="protein sequence ID" value="VFT89179.1"/>
    <property type="molecule type" value="Genomic_DNA"/>
</dbReference>
<dbReference type="Proteomes" id="UP000332933">
    <property type="component" value="Unassembled WGS sequence"/>
</dbReference>